<protein>
    <submittedName>
        <fullName evidence="3">Uncharacterized protein</fullName>
    </submittedName>
</protein>
<feature type="region of interest" description="Disordered" evidence="1">
    <location>
        <begin position="1"/>
        <end position="22"/>
    </location>
</feature>
<keyword evidence="2" id="KW-1133">Transmembrane helix</keyword>
<evidence type="ECO:0000313" key="4">
    <source>
        <dbReference type="Proteomes" id="UP001168883"/>
    </source>
</evidence>
<dbReference type="RefSeq" id="WP_302881030.1">
    <property type="nucleotide sequence ID" value="NZ_JAUMKJ010000051.1"/>
</dbReference>
<comment type="caution">
    <text evidence="3">The sequence shown here is derived from an EMBL/GenBank/DDBJ whole genome shotgun (WGS) entry which is preliminary data.</text>
</comment>
<feature type="transmembrane region" description="Helical" evidence="2">
    <location>
        <begin position="32"/>
        <end position="50"/>
    </location>
</feature>
<proteinExistence type="predicted"/>
<dbReference type="Proteomes" id="UP001168883">
    <property type="component" value="Unassembled WGS sequence"/>
</dbReference>
<reference evidence="3" key="1">
    <citation type="submission" date="2023-07" db="EMBL/GenBank/DDBJ databases">
        <authorList>
            <person name="Aktuganov G."/>
            <person name="Boyko T."/>
            <person name="Delegan Y."/>
            <person name="Galimzianova N."/>
            <person name="Gilvanova E."/>
            <person name="Korobov V."/>
            <person name="Kuzmina L."/>
            <person name="Melentiev A."/>
            <person name="Milman P."/>
            <person name="Ryabova A."/>
            <person name="Stupak E."/>
            <person name="Yasakov T."/>
            <person name="Zharikova N."/>
            <person name="Zhurenko E."/>
        </authorList>
    </citation>
    <scope>NUCLEOTIDE SEQUENCE</scope>
    <source>
        <strain evidence="3">IB-739</strain>
    </source>
</reference>
<keyword evidence="2" id="KW-0472">Membrane</keyword>
<keyword evidence="4" id="KW-1185">Reference proteome</keyword>
<name>A0ABT8VJ09_9BACL</name>
<keyword evidence="2" id="KW-0812">Transmembrane</keyword>
<evidence type="ECO:0000313" key="3">
    <source>
        <dbReference type="EMBL" id="MDO3680981.1"/>
    </source>
</evidence>
<accession>A0ABT8VJ09</accession>
<gene>
    <name evidence="3" type="ORF">Q3C12_28630</name>
</gene>
<dbReference type="EMBL" id="JAUMKJ010000051">
    <property type="protein sequence ID" value="MDO3680981.1"/>
    <property type="molecule type" value="Genomic_DNA"/>
</dbReference>
<sequence>MNPDASYASKPTFKEEARKQTGSKIGRRLKPYLFILPCIVLVLLFNYYPFVKTFWALRWWTCSAIRWSSWGWKTSSKHSGMSSCSGHC</sequence>
<evidence type="ECO:0000256" key="2">
    <source>
        <dbReference type="SAM" id="Phobius"/>
    </source>
</evidence>
<organism evidence="3 4">
    <name type="scientific">Paenibacillus ehimensis</name>
    <dbReference type="NCBI Taxonomy" id="79264"/>
    <lineage>
        <taxon>Bacteria</taxon>
        <taxon>Bacillati</taxon>
        <taxon>Bacillota</taxon>
        <taxon>Bacilli</taxon>
        <taxon>Bacillales</taxon>
        <taxon>Paenibacillaceae</taxon>
        <taxon>Paenibacillus</taxon>
    </lineage>
</organism>
<evidence type="ECO:0000256" key="1">
    <source>
        <dbReference type="SAM" id="MobiDB-lite"/>
    </source>
</evidence>